<protein>
    <submittedName>
        <fullName evidence="1">NAD+--dinitrogen-reductase ADP-D-ribosyltransferase</fullName>
        <ecNumber evidence="1">2.4.2.37</ecNumber>
    </submittedName>
</protein>
<organism evidence="1 2">
    <name type="scientific">Tolumonas osonensis</name>
    <dbReference type="NCBI Taxonomy" id="675874"/>
    <lineage>
        <taxon>Bacteria</taxon>
        <taxon>Pseudomonadati</taxon>
        <taxon>Pseudomonadota</taxon>
        <taxon>Gammaproteobacteria</taxon>
        <taxon>Aeromonadales</taxon>
        <taxon>Aeromonadaceae</taxon>
        <taxon>Tolumonas</taxon>
    </lineage>
</organism>
<keyword evidence="2" id="KW-1185">Reference proteome</keyword>
<dbReference type="EC" id="2.4.2.37" evidence="1"/>
<proteinExistence type="predicted"/>
<dbReference type="AlphaFoldDB" id="A0A841G9L6"/>
<evidence type="ECO:0000313" key="1">
    <source>
        <dbReference type="EMBL" id="MBB6054317.1"/>
    </source>
</evidence>
<name>A0A841G9L6_9GAMM</name>
<dbReference type="InterPro" id="IPR009953">
    <property type="entry name" value="DRA_trans"/>
</dbReference>
<comment type="caution">
    <text evidence="1">The sequence shown here is derived from an EMBL/GenBank/DDBJ whole genome shotgun (WGS) entry which is preliminary data.</text>
</comment>
<dbReference type="GO" id="GO:0009399">
    <property type="term" value="P:nitrogen fixation"/>
    <property type="evidence" value="ECO:0007669"/>
    <property type="project" value="InterPro"/>
</dbReference>
<sequence length="270" mass="31041">MQPLPDERSLLAQLTLPLNRCNIPAPVLASLAYQQYPASLQLDGIDTFYPELFDRLVACRDARQRVSIFNDYMAVRFRLPDAKLTPQPDAEPVPRPQSNYRKLLLGWLFDSDSDAGAAWRQWVESRFGLRTIYHHELIPPQDSDAYLRYMRACVRATYQTNDLSGQLDLLYCFCQYQLAHLYPEQQHLTLYRGSSESPCYQLAQQPVLVLNNLSSCSSDVDEAYRFGPKVVELQVPLSKIVCFDTLLPRGLNGEHEYMVLGGIYKVRQVW</sequence>
<dbReference type="Proteomes" id="UP000585721">
    <property type="component" value="Unassembled WGS sequence"/>
</dbReference>
<dbReference type="Pfam" id="PF07357">
    <property type="entry name" value="DRAT"/>
    <property type="match status" value="1"/>
</dbReference>
<evidence type="ECO:0000313" key="2">
    <source>
        <dbReference type="Proteomes" id="UP000585721"/>
    </source>
</evidence>
<gene>
    <name evidence="1" type="ORF">HNR75_000182</name>
</gene>
<keyword evidence="1" id="KW-0328">Glycosyltransferase</keyword>
<dbReference type="RefSeq" id="WP_188025138.1">
    <property type="nucleotide sequence ID" value="NZ_JACHGR010000001.1"/>
</dbReference>
<accession>A0A841G9L6</accession>
<keyword evidence="1" id="KW-0808">Transferase</keyword>
<reference evidence="1 2" key="1">
    <citation type="submission" date="2020-08" db="EMBL/GenBank/DDBJ databases">
        <title>Genomic Encyclopedia of Type Strains, Phase IV (KMG-IV): sequencing the most valuable type-strain genomes for metagenomic binning, comparative biology and taxonomic classification.</title>
        <authorList>
            <person name="Goeker M."/>
        </authorList>
    </citation>
    <scope>NUCLEOTIDE SEQUENCE [LARGE SCALE GENOMIC DNA]</scope>
    <source>
        <strain evidence="1 2">DSM 22975</strain>
    </source>
</reference>
<dbReference type="GO" id="GO:0030701">
    <property type="term" value="F:NAD+-dinitrogen-reductase ADP-D-ribosyltransferase activity"/>
    <property type="evidence" value="ECO:0007669"/>
    <property type="project" value="UniProtKB-EC"/>
</dbReference>
<dbReference type="EMBL" id="JACHGR010000001">
    <property type="protein sequence ID" value="MBB6054317.1"/>
    <property type="molecule type" value="Genomic_DNA"/>
</dbReference>